<evidence type="ECO:0000313" key="1">
    <source>
        <dbReference type="EMBL" id="MFC0320512.1"/>
    </source>
</evidence>
<dbReference type="EMBL" id="JBHLWO010000002">
    <property type="protein sequence ID" value="MFC0320512.1"/>
    <property type="molecule type" value="Genomic_DNA"/>
</dbReference>
<dbReference type="Proteomes" id="UP001589774">
    <property type="component" value="Unassembled WGS sequence"/>
</dbReference>
<comment type="caution">
    <text evidence="1">The sequence shown here is derived from an EMBL/GenBank/DDBJ whole genome shotgun (WGS) entry which is preliminary data.</text>
</comment>
<gene>
    <name evidence="1" type="ORF">ACFFI0_19460</name>
</gene>
<name>A0ABV6HPD2_9SPHI</name>
<dbReference type="RefSeq" id="WP_207303774.1">
    <property type="nucleotide sequence ID" value="NZ_JBHLWO010000002.1"/>
</dbReference>
<accession>A0ABV6HPD2</accession>
<proteinExistence type="predicted"/>
<reference evidence="1 2" key="1">
    <citation type="submission" date="2024-09" db="EMBL/GenBank/DDBJ databases">
        <authorList>
            <person name="Sun Q."/>
            <person name="Mori K."/>
        </authorList>
    </citation>
    <scope>NUCLEOTIDE SEQUENCE [LARGE SCALE GENOMIC DNA]</scope>
    <source>
        <strain evidence="1 2">CCM 7765</strain>
    </source>
</reference>
<protein>
    <submittedName>
        <fullName evidence="1">Uncharacterized protein</fullName>
    </submittedName>
</protein>
<evidence type="ECO:0000313" key="2">
    <source>
        <dbReference type="Proteomes" id="UP001589774"/>
    </source>
</evidence>
<organism evidence="1 2">
    <name type="scientific">Olivibacter oleidegradans</name>
    <dbReference type="NCBI Taxonomy" id="760123"/>
    <lineage>
        <taxon>Bacteria</taxon>
        <taxon>Pseudomonadati</taxon>
        <taxon>Bacteroidota</taxon>
        <taxon>Sphingobacteriia</taxon>
        <taxon>Sphingobacteriales</taxon>
        <taxon>Sphingobacteriaceae</taxon>
        <taxon>Olivibacter</taxon>
    </lineage>
</organism>
<keyword evidence="2" id="KW-1185">Reference proteome</keyword>
<sequence>MAQTNPPVKAANDPSIFKEIRGFLKELNAGDGKPIEQLGAEEARQVLLARRNR</sequence>